<keyword evidence="13" id="KW-1035">Host cytoplasm</keyword>
<protein>
    <submittedName>
        <fullName evidence="21">Nucleocapsid protein</fullName>
    </submittedName>
</protein>
<dbReference type="GO" id="GO:1990904">
    <property type="term" value="C:ribonucleoprotein complex"/>
    <property type="evidence" value="ECO:0007669"/>
    <property type="project" value="UniProtKB-KW"/>
</dbReference>
<dbReference type="Gene3D" id="1.10.150.550">
    <property type="entry name" value="Arenavirus nucleocapsid protein, head domain"/>
    <property type="match status" value="3"/>
</dbReference>
<dbReference type="Gene3D" id="3.30.420.410">
    <property type="entry name" value="Arenaviral nucleoprotein, C-terminal domain"/>
    <property type="match status" value="1"/>
</dbReference>
<dbReference type="InterPro" id="IPR035083">
    <property type="entry name" value="Nucleocapsid_N_arenaviridae"/>
</dbReference>
<evidence type="ECO:0000256" key="4">
    <source>
        <dbReference type="ARBA" id="ARBA00022561"/>
    </source>
</evidence>
<evidence type="ECO:0000256" key="15">
    <source>
        <dbReference type="ARBA" id="ARBA00023258"/>
    </source>
</evidence>
<feature type="non-terminal residue" evidence="21">
    <location>
        <position position="1"/>
    </location>
</feature>
<feature type="domain" description="Nucleocapsid C-terminal Arenaviridae" evidence="20">
    <location>
        <begin position="372"/>
        <end position="549"/>
    </location>
</feature>
<accession>A0A2H4RDN9</accession>
<evidence type="ECO:0000256" key="5">
    <source>
        <dbReference type="ARBA" id="ARBA00022581"/>
    </source>
</evidence>
<keyword evidence="4" id="KW-0167">Capsid protein</keyword>
<dbReference type="Proteomes" id="UP000502434">
    <property type="component" value="Genome"/>
</dbReference>
<evidence type="ECO:0000259" key="20">
    <source>
        <dbReference type="Pfam" id="PF17290"/>
    </source>
</evidence>
<dbReference type="Pfam" id="PF17290">
    <property type="entry name" value="Arena_ncap_C"/>
    <property type="match status" value="1"/>
</dbReference>
<evidence type="ECO:0000256" key="7">
    <source>
        <dbReference type="ARBA" id="ARBA00022723"/>
    </source>
</evidence>
<name>A0A2H4RDN9_9VIRU</name>
<keyword evidence="12 21" id="KW-0543">Viral nucleoprotein</keyword>
<dbReference type="GO" id="GO:0019029">
    <property type="term" value="C:helical viral capsid"/>
    <property type="evidence" value="ECO:0007669"/>
    <property type="project" value="UniProtKB-KW"/>
</dbReference>
<dbReference type="GO" id="GO:0046872">
    <property type="term" value="F:metal ion binding"/>
    <property type="evidence" value="ECO:0007669"/>
    <property type="project" value="UniProtKB-KW"/>
</dbReference>
<dbReference type="Pfam" id="PF00843">
    <property type="entry name" value="Arena_nucleocap"/>
    <property type="match status" value="1"/>
</dbReference>
<evidence type="ECO:0000259" key="19">
    <source>
        <dbReference type="Pfam" id="PF00843"/>
    </source>
</evidence>
<gene>
    <name evidence="21" type="primary">NP</name>
</gene>
<dbReference type="InterPro" id="IPR038115">
    <property type="entry name" value="Nucleocapsid_C_sf"/>
</dbReference>
<dbReference type="GO" id="GO:0019013">
    <property type="term" value="C:viral nucleocapsid"/>
    <property type="evidence" value="ECO:0007669"/>
    <property type="project" value="UniProtKB-KW"/>
</dbReference>
<dbReference type="RefSeq" id="YP_010839772.1">
    <property type="nucleotide sequence ID" value="NC_078106.1"/>
</dbReference>
<evidence type="ECO:0000313" key="22">
    <source>
        <dbReference type="Proteomes" id="UP000502434"/>
    </source>
</evidence>
<dbReference type="GO" id="GO:0003723">
    <property type="term" value="F:RNA binding"/>
    <property type="evidence" value="ECO:0007669"/>
    <property type="project" value="UniProtKB-KW"/>
</dbReference>
<dbReference type="EMBL" id="KY432893">
    <property type="protein sequence ID" value="ATY47650.1"/>
    <property type="molecule type" value="Genomic_RNA"/>
</dbReference>
<sequence>EMSATSRQNRSSNSSNNGEVKSFLWLQTLRRELSNFTTDTKTAVIKDAQTLLQTLDFSEVVNVQRLMRKPSRNDQDLKRLRDLNKIVDDAVELKSKQQQNVLKIGRLTKDELIMLSSDLEKLKNKVMRSESQSPGVYLGNLSSTQLDQRSKLLQSIGMGNGRLTNNVVRVWDVNNPRLLINQFGTIPSLTMACISKQGKFDLNEVVVGLNALGLIYTAKYPNLDDLSKLEKDYPCLATITAEESSINISGYNLSLSAAVKAGAAILGGGNMLETIKITPTNIADILKSILVAKQKQGMFIDETPGQRNPYENILYKVCLTGEGWPYISSRTQITGRAWDNTIIDLSEPTVTVSPKAKERKPQQPNGGSIQTGLSYSQIQLLHEVMQSIDPNGETWIDIEGRYNDPVEVCIFQPKEGNYIHFYREPTDKKTFVNDSKYSHGIDLADLFNTQPGLTSAVLSALPKNMVLTCQGADDIQKLIHSQGRRDIKLIDIQMSSEQARKFEDAIWDTYSSKCKIHTGLVHEKTKKGKQSKSPHCALFDCMMFYSATKDQSYNLKIKNLLPHDLIFREAATTIVL</sequence>
<keyword evidence="17" id="KW-0899">Viral immunoevasion</keyword>
<dbReference type="InterPro" id="IPR035084">
    <property type="entry name" value="Nucleocapsid_C_arenaviridae"/>
</dbReference>
<evidence type="ECO:0000256" key="10">
    <source>
        <dbReference type="ARBA" id="ARBA00022844"/>
    </source>
</evidence>
<feature type="region of interest" description="Disordered" evidence="18">
    <location>
        <begin position="350"/>
        <end position="370"/>
    </location>
</feature>
<evidence type="ECO:0000256" key="8">
    <source>
        <dbReference type="ARBA" id="ARBA00022801"/>
    </source>
</evidence>
<keyword evidence="8" id="KW-0378">Hydrolase</keyword>
<evidence type="ECO:0000256" key="2">
    <source>
        <dbReference type="ARBA" id="ARBA00022482"/>
    </source>
</evidence>
<evidence type="ECO:0000313" key="21">
    <source>
        <dbReference type="EMBL" id="ATY47650.1"/>
    </source>
</evidence>
<keyword evidence="22" id="KW-1185">Reference proteome</keyword>
<evidence type="ECO:0000256" key="3">
    <source>
        <dbReference type="ARBA" id="ARBA00022497"/>
    </source>
</evidence>
<evidence type="ECO:0000256" key="6">
    <source>
        <dbReference type="ARBA" id="ARBA00022632"/>
    </source>
</evidence>
<keyword evidence="16" id="KW-0687">Ribonucleoprotein</keyword>
<keyword evidence="14" id="KW-0464">Manganese</keyword>
<evidence type="ECO:0000256" key="18">
    <source>
        <dbReference type="SAM" id="MobiDB-lite"/>
    </source>
</evidence>
<proteinExistence type="predicted"/>
<keyword evidence="6" id="KW-1090">Inhibition of host innate immune response by virus</keyword>
<evidence type="ECO:0000256" key="16">
    <source>
        <dbReference type="ARBA" id="ARBA00023274"/>
    </source>
</evidence>
<keyword evidence="9" id="KW-0862">Zinc</keyword>
<feature type="domain" description="Nucleocapsid N-terminal Arenaviridae" evidence="19">
    <location>
        <begin position="19"/>
        <end position="345"/>
    </location>
</feature>
<evidence type="ECO:0000256" key="17">
    <source>
        <dbReference type="ARBA" id="ARBA00023280"/>
    </source>
</evidence>
<evidence type="ECO:0000256" key="12">
    <source>
        <dbReference type="ARBA" id="ARBA00023086"/>
    </source>
</evidence>
<keyword evidence="15" id="KW-0922">Interferon antiviral system evasion</keyword>
<dbReference type="GO" id="GO:0039724">
    <property type="term" value="P:symbiont-mediated suppression of host cytoplasmic pattern recognition receptor signaling pathway via inhibition of IKBKE activity"/>
    <property type="evidence" value="ECO:0007669"/>
    <property type="project" value="UniProtKB-KW"/>
</dbReference>
<keyword evidence="7" id="KW-0479">Metal-binding</keyword>
<dbReference type="GeneID" id="80549761"/>
<evidence type="ECO:0000256" key="1">
    <source>
        <dbReference type="ARBA" id="ARBA00022437"/>
    </source>
</evidence>
<dbReference type="FunFam" id="1.10.150.550:FF:000002">
    <property type="entry name" value="Nucleoprotein"/>
    <property type="match status" value="1"/>
</dbReference>
<keyword evidence="1" id="KW-1224">Inhibition of host IKBKE by virus</keyword>
<reference evidence="21 22" key="2">
    <citation type="journal article" date="2018" name="Microbiome">
        <title>Comparative analysis of rodent and small mammal viromes to better understand the wildlife origin of emerging infectious diseases.</title>
        <authorList>
            <person name="Wu Z."/>
            <person name="Lu L."/>
            <person name="Du J."/>
            <person name="Yang L."/>
            <person name="Ren X."/>
            <person name="Liu B."/>
            <person name="Jiang J."/>
            <person name="Yang J."/>
            <person name="Dong J."/>
            <person name="Sun L."/>
            <person name="Zhu Y."/>
            <person name="Li Y."/>
            <person name="Zheng D."/>
            <person name="Zhang C."/>
            <person name="Su H."/>
            <person name="Zheng Y."/>
            <person name="Zhou H."/>
            <person name="Zhu G."/>
            <person name="Li H."/>
            <person name="Chmura A."/>
            <person name="Yang F."/>
            <person name="Daszak P."/>
            <person name="Wang J."/>
            <person name="Liu Q."/>
            <person name="Jin Q."/>
        </authorList>
    </citation>
    <scope>NUCLEOTIDE SEQUENCE [LARGE SCALE GENOMIC DNA]</scope>
    <source>
        <strain evidence="21">RtDs-AreV-IM2014</strain>
    </source>
</reference>
<keyword evidence="5" id="KW-0945">Host-virus interaction</keyword>
<evidence type="ECO:0000256" key="14">
    <source>
        <dbReference type="ARBA" id="ARBA00023211"/>
    </source>
</evidence>
<evidence type="ECO:0000256" key="11">
    <source>
        <dbReference type="ARBA" id="ARBA00022884"/>
    </source>
</evidence>
<reference evidence="21 22" key="1">
    <citation type="journal article" date="2018" name="Emerg. Microbes Infect.">
        <title>Detection of Hantaviruses and Arenaviruzses in three-toed jerboas from the Inner Mongolia Autonomous Region, China.</title>
        <authorList>
            <person name="Wu Z."/>
            <person name="Du J."/>
            <person name="Lu L."/>
            <person name="Yang L."/>
            <person name="Dong J."/>
            <person name="Sun L."/>
            <person name="Zhu Y."/>
            <person name="Liu Q."/>
            <person name="Jin Q."/>
        </authorList>
    </citation>
    <scope>NUCLEOTIDE SEQUENCE [LARGE SCALE GENOMIC DNA]</scope>
    <source>
        <strain evidence="21">RtDs-AreV-IM2014</strain>
    </source>
</reference>
<evidence type="ECO:0000256" key="9">
    <source>
        <dbReference type="ARBA" id="ARBA00022833"/>
    </source>
</evidence>
<dbReference type="GO" id="GO:0016787">
    <property type="term" value="F:hydrolase activity"/>
    <property type="evidence" value="ECO:0007669"/>
    <property type="project" value="UniProtKB-KW"/>
</dbReference>
<evidence type="ECO:0000256" key="13">
    <source>
        <dbReference type="ARBA" id="ARBA00023200"/>
    </source>
</evidence>
<keyword evidence="3" id="KW-1139">Helical capsid protein</keyword>
<keyword evidence="11" id="KW-0694">RNA-binding</keyword>
<keyword evidence="2" id="KW-1113">Inhibition of host RLR pathway by virus</keyword>
<organism evidence="21 22">
    <name type="scientific">Alxa virus</name>
    <dbReference type="NCBI Taxonomy" id="2847047"/>
    <lineage>
        <taxon>Viruses</taxon>
        <taxon>Riboviria</taxon>
        <taxon>Orthornavirae</taxon>
        <taxon>Negarnaviricota</taxon>
        <taxon>Polyploviricotina</taxon>
        <taxon>Bunyaviricetes</taxon>
        <taxon>Hareavirales</taxon>
        <taxon>Arenaviridae</taxon>
        <taxon>Mammarenavirus</taxon>
        <taxon>Mammarenavirus alashanense</taxon>
    </lineage>
</organism>
<keyword evidence="10" id="KW-0946">Virion</keyword>